<dbReference type="PANTHER" id="PTHR33600">
    <property type="entry name" value="PLASTID DIVISION PROTEIN PDV2"/>
    <property type="match status" value="1"/>
</dbReference>
<proteinExistence type="predicted"/>
<gene>
    <name evidence="2" type="ORF">Nepgr_025401</name>
</gene>
<accession>A0AAD3T675</accession>
<dbReference type="Proteomes" id="UP001279734">
    <property type="component" value="Unassembled WGS sequence"/>
</dbReference>
<evidence type="ECO:0008006" key="4">
    <source>
        <dbReference type="Google" id="ProtNLM"/>
    </source>
</evidence>
<name>A0AAD3T675_NEPGR</name>
<dbReference type="InterPro" id="IPR038939">
    <property type="entry name" value="PDV1/PDV2"/>
</dbReference>
<evidence type="ECO:0000313" key="2">
    <source>
        <dbReference type="EMBL" id="GMH23558.1"/>
    </source>
</evidence>
<evidence type="ECO:0000256" key="1">
    <source>
        <dbReference type="SAM" id="MobiDB-lite"/>
    </source>
</evidence>
<dbReference type="EMBL" id="BSYO01000026">
    <property type="protein sequence ID" value="GMH23558.1"/>
    <property type="molecule type" value="Genomic_DNA"/>
</dbReference>
<comment type="caution">
    <text evidence="2">The sequence shown here is derived from an EMBL/GenBank/DDBJ whole genome shotgun (WGS) entry which is preliminary data.</text>
</comment>
<evidence type="ECO:0000313" key="3">
    <source>
        <dbReference type="Proteomes" id="UP001279734"/>
    </source>
</evidence>
<keyword evidence="3" id="KW-1185">Reference proteome</keyword>
<feature type="region of interest" description="Disordered" evidence="1">
    <location>
        <begin position="33"/>
        <end position="59"/>
    </location>
</feature>
<sequence>MDLDEDRIGMVVVRASELRSKISNCIRKTASQTEHYPIEEPIAGNNGDDRSSTEAAADADEEAESLLNICDAFESLESHLCSLQALQQQHQYEREAAIGEIEYSRKVLLKKLEEYKGENLDVIEEASTFASMKVEHDNELLLPPYPNQAPRPLILDNGRLPSFSCARKPVQSGHSGAEQMNEARKNVNRDVWQGLRLLVNSVAKTMLTLVGAVSVLSLAGLEPRLVKRGADSRVFGLFQQPNTGEKRRRLPCQPGKVAIVKERVEIPFDSFAGKPDVNYGCG</sequence>
<dbReference type="AlphaFoldDB" id="A0AAD3T675"/>
<dbReference type="GO" id="GO:0010020">
    <property type="term" value="P:chloroplast fission"/>
    <property type="evidence" value="ECO:0007669"/>
    <property type="project" value="InterPro"/>
</dbReference>
<reference evidence="2" key="1">
    <citation type="submission" date="2023-05" db="EMBL/GenBank/DDBJ databases">
        <title>Nepenthes gracilis genome sequencing.</title>
        <authorList>
            <person name="Fukushima K."/>
        </authorList>
    </citation>
    <scope>NUCLEOTIDE SEQUENCE</scope>
    <source>
        <strain evidence="2">SING2019-196</strain>
    </source>
</reference>
<organism evidence="2 3">
    <name type="scientific">Nepenthes gracilis</name>
    <name type="common">Slender pitcher plant</name>
    <dbReference type="NCBI Taxonomy" id="150966"/>
    <lineage>
        <taxon>Eukaryota</taxon>
        <taxon>Viridiplantae</taxon>
        <taxon>Streptophyta</taxon>
        <taxon>Embryophyta</taxon>
        <taxon>Tracheophyta</taxon>
        <taxon>Spermatophyta</taxon>
        <taxon>Magnoliopsida</taxon>
        <taxon>eudicotyledons</taxon>
        <taxon>Gunneridae</taxon>
        <taxon>Pentapetalae</taxon>
        <taxon>Caryophyllales</taxon>
        <taxon>Nepenthaceae</taxon>
        <taxon>Nepenthes</taxon>
    </lineage>
</organism>
<dbReference type="PANTHER" id="PTHR33600:SF3">
    <property type="entry name" value="PLASTID DIVISION PROTEIN PDV2"/>
    <property type="match status" value="1"/>
</dbReference>
<protein>
    <recommendedName>
        <fullName evidence="4">Plastid division protein PDV2</fullName>
    </recommendedName>
</protein>